<reference evidence="1 2" key="1">
    <citation type="journal article" date="2018" name="Nat. Ecol. Evol.">
        <title>Shark genomes provide insights into elasmobranch evolution and the origin of vertebrates.</title>
        <authorList>
            <person name="Hara Y"/>
            <person name="Yamaguchi K"/>
            <person name="Onimaru K"/>
            <person name="Kadota M"/>
            <person name="Koyanagi M"/>
            <person name="Keeley SD"/>
            <person name="Tatsumi K"/>
            <person name="Tanaka K"/>
            <person name="Motone F"/>
            <person name="Kageyama Y"/>
            <person name="Nozu R"/>
            <person name="Adachi N"/>
            <person name="Nishimura O"/>
            <person name="Nakagawa R"/>
            <person name="Tanegashima C"/>
            <person name="Kiyatake I"/>
            <person name="Matsumoto R"/>
            <person name="Murakumo K"/>
            <person name="Nishida K"/>
            <person name="Terakita A"/>
            <person name="Kuratani S"/>
            <person name="Sato K"/>
            <person name="Hyodo S Kuraku.S."/>
        </authorList>
    </citation>
    <scope>NUCLEOTIDE SEQUENCE [LARGE SCALE GENOMIC DNA]</scope>
</reference>
<dbReference type="EMBL" id="BEZZ01000818">
    <property type="protein sequence ID" value="GCC36360.1"/>
    <property type="molecule type" value="Genomic_DNA"/>
</dbReference>
<accession>A0A401T152</accession>
<dbReference type="Proteomes" id="UP000287033">
    <property type="component" value="Unassembled WGS sequence"/>
</dbReference>
<keyword evidence="2" id="KW-1185">Reference proteome</keyword>
<proteinExistence type="predicted"/>
<evidence type="ECO:0000313" key="2">
    <source>
        <dbReference type="Proteomes" id="UP000287033"/>
    </source>
</evidence>
<name>A0A401T152_CHIPU</name>
<protein>
    <submittedName>
        <fullName evidence="1">Uncharacterized protein</fullName>
    </submittedName>
</protein>
<comment type="caution">
    <text evidence="1">The sequence shown here is derived from an EMBL/GenBank/DDBJ whole genome shotgun (WGS) entry which is preliminary data.</text>
</comment>
<evidence type="ECO:0000313" key="1">
    <source>
        <dbReference type="EMBL" id="GCC36360.1"/>
    </source>
</evidence>
<organism evidence="1 2">
    <name type="scientific">Chiloscyllium punctatum</name>
    <name type="common">Brownbanded bambooshark</name>
    <name type="synonym">Hemiscyllium punctatum</name>
    <dbReference type="NCBI Taxonomy" id="137246"/>
    <lineage>
        <taxon>Eukaryota</taxon>
        <taxon>Metazoa</taxon>
        <taxon>Chordata</taxon>
        <taxon>Craniata</taxon>
        <taxon>Vertebrata</taxon>
        <taxon>Chondrichthyes</taxon>
        <taxon>Elasmobranchii</taxon>
        <taxon>Galeomorphii</taxon>
        <taxon>Galeoidea</taxon>
        <taxon>Orectolobiformes</taxon>
        <taxon>Hemiscylliidae</taxon>
        <taxon>Chiloscyllium</taxon>
    </lineage>
</organism>
<dbReference type="AlphaFoldDB" id="A0A401T152"/>
<sequence length="103" mass="11698">MKWCWQGGVGPPEEEQEFAPIRHRMCWRRRDRERVSIVGMDAFVPIEASEEGSSCQTDPTTNTGLRACIRDTEKLTQSPQGHRQHSISSFNGAAVIQLTEQRV</sequence>
<gene>
    <name evidence="1" type="ORF">chiPu_0014854</name>
</gene>